<comment type="caution">
    <text evidence="2">The sequence shown here is derived from an EMBL/GenBank/DDBJ whole genome shotgun (WGS) entry which is preliminary data.</text>
</comment>
<feature type="region of interest" description="Disordered" evidence="1">
    <location>
        <begin position="143"/>
        <end position="176"/>
    </location>
</feature>
<gene>
    <name evidence="2" type="ORF">FB567DRAFT_606465</name>
</gene>
<protein>
    <submittedName>
        <fullName evidence="2">Uncharacterized protein</fullName>
    </submittedName>
</protein>
<evidence type="ECO:0000313" key="2">
    <source>
        <dbReference type="EMBL" id="KAH7081027.1"/>
    </source>
</evidence>
<evidence type="ECO:0000256" key="1">
    <source>
        <dbReference type="SAM" id="MobiDB-lite"/>
    </source>
</evidence>
<proteinExistence type="predicted"/>
<dbReference type="Proteomes" id="UP000813461">
    <property type="component" value="Unassembled WGS sequence"/>
</dbReference>
<evidence type="ECO:0000313" key="3">
    <source>
        <dbReference type="Proteomes" id="UP000813461"/>
    </source>
</evidence>
<organism evidence="2 3">
    <name type="scientific">Paraphoma chrysanthemicola</name>
    <dbReference type="NCBI Taxonomy" id="798071"/>
    <lineage>
        <taxon>Eukaryota</taxon>
        <taxon>Fungi</taxon>
        <taxon>Dikarya</taxon>
        <taxon>Ascomycota</taxon>
        <taxon>Pezizomycotina</taxon>
        <taxon>Dothideomycetes</taxon>
        <taxon>Pleosporomycetidae</taxon>
        <taxon>Pleosporales</taxon>
        <taxon>Pleosporineae</taxon>
        <taxon>Phaeosphaeriaceae</taxon>
        <taxon>Paraphoma</taxon>
    </lineage>
</organism>
<dbReference type="EMBL" id="JAGMVJ010000015">
    <property type="protein sequence ID" value="KAH7081027.1"/>
    <property type="molecule type" value="Genomic_DNA"/>
</dbReference>
<dbReference type="OrthoDB" id="5419608at2759"/>
<reference evidence="2" key="1">
    <citation type="journal article" date="2021" name="Nat. Commun.">
        <title>Genetic determinants of endophytism in the Arabidopsis root mycobiome.</title>
        <authorList>
            <person name="Mesny F."/>
            <person name="Miyauchi S."/>
            <person name="Thiergart T."/>
            <person name="Pickel B."/>
            <person name="Atanasova L."/>
            <person name="Karlsson M."/>
            <person name="Huettel B."/>
            <person name="Barry K.W."/>
            <person name="Haridas S."/>
            <person name="Chen C."/>
            <person name="Bauer D."/>
            <person name="Andreopoulos W."/>
            <person name="Pangilinan J."/>
            <person name="LaButti K."/>
            <person name="Riley R."/>
            <person name="Lipzen A."/>
            <person name="Clum A."/>
            <person name="Drula E."/>
            <person name="Henrissat B."/>
            <person name="Kohler A."/>
            <person name="Grigoriev I.V."/>
            <person name="Martin F.M."/>
            <person name="Hacquard S."/>
        </authorList>
    </citation>
    <scope>NUCLEOTIDE SEQUENCE</scope>
    <source>
        <strain evidence="2">MPI-SDFR-AT-0120</strain>
    </source>
</reference>
<dbReference type="AlphaFoldDB" id="A0A8K0VVI7"/>
<name>A0A8K0VVI7_9PLEO</name>
<accession>A0A8K0VVI7</accession>
<sequence length="196" mass="20094">MHVRNLVLTAATAAADFIVITKYPTGLSTLDSQQQASYLASVLPNLQSQFLSLATDTSYLARATSVVPQMREFVETATVSIPPVVTATDDIQIFTTVPAWYSQLPSGVRALYDEVGSKIEDALNDVQPTGAVNASQSVSVTPSLSSSVSRSATGNVTLPVASPTGSQPPESTGGAGRVGVGMGAGVLVGVVGLVVL</sequence>
<keyword evidence="3" id="KW-1185">Reference proteome</keyword>